<evidence type="ECO:0000313" key="2">
    <source>
        <dbReference type="EMBL" id="KAF5895418.1"/>
    </source>
</evidence>
<dbReference type="AlphaFoldDB" id="A0A8J4TWB8"/>
<feature type="compositionally biased region" description="Polar residues" evidence="1">
    <location>
        <begin position="26"/>
        <end position="35"/>
    </location>
</feature>
<sequence>MNGSSGATHLISSALLIRSAHECSSEGTDLRQQTGHPDEDSGGKPGLQKTGVCGPQRRRSVRPENFHQIQSHRAQQFISFCLFCPLSLVSRTLTQTSAYTMKQFSADGRGLFNYDPTQTYRTHGLAERLQILTSEISE</sequence>
<proteinExistence type="predicted"/>
<dbReference type="EMBL" id="QNUK01000324">
    <property type="protein sequence ID" value="KAF5895418.1"/>
    <property type="molecule type" value="Genomic_DNA"/>
</dbReference>
<organism evidence="2 3">
    <name type="scientific">Clarias magur</name>
    <name type="common">Asian catfish</name>
    <name type="synonym">Macropteronotus magur</name>
    <dbReference type="NCBI Taxonomy" id="1594786"/>
    <lineage>
        <taxon>Eukaryota</taxon>
        <taxon>Metazoa</taxon>
        <taxon>Chordata</taxon>
        <taxon>Craniata</taxon>
        <taxon>Vertebrata</taxon>
        <taxon>Euteleostomi</taxon>
        <taxon>Actinopterygii</taxon>
        <taxon>Neopterygii</taxon>
        <taxon>Teleostei</taxon>
        <taxon>Ostariophysi</taxon>
        <taxon>Siluriformes</taxon>
        <taxon>Clariidae</taxon>
        <taxon>Clarias</taxon>
    </lineage>
</organism>
<reference evidence="2" key="1">
    <citation type="submission" date="2020-07" db="EMBL/GenBank/DDBJ databases">
        <title>Clarias magur genome sequencing, assembly and annotation.</title>
        <authorList>
            <person name="Kushwaha B."/>
            <person name="Kumar R."/>
            <person name="Das P."/>
            <person name="Joshi C.G."/>
            <person name="Kumar D."/>
            <person name="Nagpure N.S."/>
            <person name="Pandey M."/>
            <person name="Agarwal S."/>
            <person name="Srivastava S."/>
            <person name="Singh M."/>
            <person name="Sahoo L."/>
            <person name="Jayasankar P."/>
            <person name="Meher P.K."/>
            <person name="Koringa P.G."/>
            <person name="Iquebal M.A."/>
            <person name="Das S.P."/>
            <person name="Bit A."/>
            <person name="Patnaik S."/>
            <person name="Patel N."/>
            <person name="Shah T.M."/>
            <person name="Hinsu A."/>
            <person name="Jena J.K."/>
        </authorList>
    </citation>
    <scope>NUCLEOTIDE SEQUENCE</scope>
    <source>
        <strain evidence="2">CIFAMagur01</strain>
        <tissue evidence="2">Testis</tissue>
    </source>
</reference>
<feature type="region of interest" description="Disordered" evidence="1">
    <location>
        <begin position="26"/>
        <end position="66"/>
    </location>
</feature>
<evidence type="ECO:0000313" key="3">
    <source>
        <dbReference type="Proteomes" id="UP000727407"/>
    </source>
</evidence>
<gene>
    <name evidence="2" type="ORF">DAT39_014892</name>
</gene>
<keyword evidence="3" id="KW-1185">Reference proteome</keyword>
<name>A0A8J4TWB8_CLAMG</name>
<comment type="caution">
    <text evidence="2">The sequence shown here is derived from an EMBL/GenBank/DDBJ whole genome shotgun (WGS) entry which is preliminary data.</text>
</comment>
<evidence type="ECO:0000256" key="1">
    <source>
        <dbReference type="SAM" id="MobiDB-lite"/>
    </source>
</evidence>
<accession>A0A8J4TWB8</accession>
<dbReference type="Proteomes" id="UP000727407">
    <property type="component" value="Unassembled WGS sequence"/>
</dbReference>
<protein>
    <submittedName>
        <fullName evidence="2">Uncharacterized protein</fullName>
    </submittedName>
</protein>